<reference evidence="1" key="1">
    <citation type="submission" date="2020-06" db="EMBL/GenBank/DDBJ databases">
        <title>Draft genome of Bugula neritina, a colonial animal packing powerful symbionts and potential medicines.</title>
        <authorList>
            <person name="Rayko M."/>
        </authorList>
    </citation>
    <scope>NUCLEOTIDE SEQUENCE [LARGE SCALE GENOMIC DNA]</scope>
    <source>
        <strain evidence="1">Kwan_BN1</strain>
    </source>
</reference>
<name>A0A7J7KLA1_BUGNE</name>
<sequence>MLQVRIPPFGGGLDLTPEGFFGIESIMFLMLRACNTPQSYIVARWQRKLFRNLKDNISLCSETNLRQAASIWVSDMYL</sequence>
<dbReference type="EMBL" id="VXIV02000447">
    <property type="protein sequence ID" value="KAF6038226.1"/>
    <property type="molecule type" value="Genomic_DNA"/>
</dbReference>
<proteinExistence type="predicted"/>
<evidence type="ECO:0000313" key="1">
    <source>
        <dbReference type="EMBL" id="KAF6038226.1"/>
    </source>
</evidence>
<keyword evidence="2" id="KW-1185">Reference proteome</keyword>
<evidence type="ECO:0000313" key="2">
    <source>
        <dbReference type="Proteomes" id="UP000593567"/>
    </source>
</evidence>
<organism evidence="1 2">
    <name type="scientific">Bugula neritina</name>
    <name type="common">Brown bryozoan</name>
    <name type="synonym">Sertularia neritina</name>
    <dbReference type="NCBI Taxonomy" id="10212"/>
    <lineage>
        <taxon>Eukaryota</taxon>
        <taxon>Metazoa</taxon>
        <taxon>Spiralia</taxon>
        <taxon>Lophotrochozoa</taxon>
        <taxon>Bryozoa</taxon>
        <taxon>Gymnolaemata</taxon>
        <taxon>Cheilostomatida</taxon>
        <taxon>Flustrina</taxon>
        <taxon>Buguloidea</taxon>
        <taxon>Bugulidae</taxon>
        <taxon>Bugula</taxon>
    </lineage>
</organism>
<accession>A0A7J7KLA1</accession>
<comment type="caution">
    <text evidence="1">The sequence shown here is derived from an EMBL/GenBank/DDBJ whole genome shotgun (WGS) entry which is preliminary data.</text>
</comment>
<dbReference type="Proteomes" id="UP000593567">
    <property type="component" value="Unassembled WGS sequence"/>
</dbReference>
<protein>
    <submittedName>
        <fullName evidence="1">Uncharacterized protein</fullName>
    </submittedName>
</protein>
<dbReference type="AlphaFoldDB" id="A0A7J7KLA1"/>
<gene>
    <name evidence="1" type="ORF">EB796_003467</name>
</gene>